<dbReference type="EMBL" id="VUJU01003604">
    <property type="protein sequence ID" value="KAF0757338.1"/>
    <property type="molecule type" value="Genomic_DNA"/>
</dbReference>
<proteinExistence type="predicted"/>
<comment type="caution">
    <text evidence="1">The sequence shown here is derived from an EMBL/GenBank/DDBJ whole genome shotgun (WGS) entry which is preliminary data.</text>
</comment>
<sequence length="186" mass="21791">MDFIKNFVYHTGHSASGEGTLRSTIAQTTLTSLATLSIENAIAQNLDFSELIKVFADKKSKKIFYIQCSASKITIYYYFTMYLINDHILESRPLEPSNHQEEAYKLDPISNQQKPPPKIIIQSIFQLKKKKKMDHRRKKLTSSGSSFIQDYYYNIIRTLHKFKIDYLYHKRLYPLHSTLAVTCYIY</sequence>
<dbReference type="AlphaFoldDB" id="A0A6G0YJX1"/>
<dbReference type="Proteomes" id="UP000478052">
    <property type="component" value="Unassembled WGS sequence"/>
</dbReference>
<reference evidence="1 2" key="1">
    <citation type="submission" date="2019-08" db="EMBL/GenBank/DDBJ databases">
        <title>Whole genome of Aphis craccivora.</title>
        <authorList>
            <person name="Voronova N.V."/>
            <person name="Shulinski R.S."/>
            <person name="Bandarenka Y.V."/>
            <person name="Zhorov D.G."/>
            <person name="Warner D."/>
        </authorList>
    </citation>
    <scope>NUCLEOTIDE SEQUENCE [LARGE SCALE GENOMIC DNA]</scope>
    <source>
        <strain evidence="1">180601</strain>
        <tissue evidence="1">Whole Body</tissue>
    </source>
</reference>
<name>A0A6G0YJX1_APHCR</name>
<gene>
    <name evidence="1" type="ORF">FWK35_00014459</name>
</gene>
<accession>A0A6G0YJX1</accession>
<keyword evidence="2" id="KW-1185">Reference proteome</keyword>
<evidence type="ECO:0000313" key="2">
    <source>
        <dbReference type="Proteomes" id="UP000478052"/>
    </source>
</evidence>
<organism evidence="1 2">
    <name type="scientific">Aphis craccivora</name>
    <name type="common">Cowpea aphid</name>
    <dbReference type="NCBI Taxonomy" id="307492"/>
    <lineage>
        <taxon>Eukaryota</taxon>
        <taxon>Metazoa</taxon>
        <taxon>Ecdysozoa</taxon>
        <taxon>Arthropoda</taxon>
        <taxon>Hexapoda</taxon>
        <taxon>Insecta</taxon>
        <taxon>Pterygota</taxon>
        <taxon>Neoptera</taxon>
        <taxon>Paraneoptera</taxon>
        <taxon>Hemiptera</taxon>
        <taxon>Sternorrhyncha</taxon>
        <taxon>Aphidomorpha</taxon>
        <taxon>Aphidoidea</taxon>
        <taxon>Aphididae</taxon>
        <taxon>Aphidini</taxon>
        <taxon>Aphis</taxon>
        <taxon>Aphis</taxon>
    </lineage>
</organism>
<evidence type="ECO:0000313" key="1">
    <source>
        <dbReference type="EMBL" id="KAF0757338.1"/>
    </source>
</evidence>
<protein>
    <submittedName>
        <fullName evidence="1">Zinc finger MYM-type protein 1-like</fullName>
    </submittedName>
</protein>